<comment type="caution">
    <text evidence="8">The sequence shown here is derived from an EMBL/GenBank/DDBJ whole genome shotgun (WGS) entry which is preliminary data.</text>
</comment>
<feature type="compositionally biased region" description="Basic and acidic residues" evidence="5">
    <location>
        <begin position="428"/>
        <end position="447"/>
    </location>
</feature>
<feature type="compositionally biased region" description="Gly residues" evidence="5">
    <location>
        <begin position="1241"/>
        <end position="1255"/>
    </location>
</feature>
<feature type="compositionally biased region" description="Basic residues" evidence="5">
    <location>
        <begin position="409"/>
        <end position="422"/>
    </location>
</feature>
<accession>A0A8J4AYE4</accession>
<feature type="transmembrane region" description="Helical" evidence="6">
    <location>
        <begin position="589"/>
        <end position="609"/>
    </location>
</feature>
<evidence type="ECO:0000313" key="8">
    <source>
        <dbReference type="EMBL" id="GIL50395.1"/>
    </source>
</evidence>
<evidence type="ECO:0000256" key="2">
    <source>
        <dbReference type="ARBA" id="ARBA00022692"/>
    </source>
</evidence>
<feature type="compositionally biased region" description="Basic and acidic residues" evidence="5">
    <location>
        <begin position="29"/>
        <end position="38"/>
    </location>
</feature>
<dbReference type="PANTHER" id="PTHR10037:SF62">
    <property type="entry name" value="SODIUM CHANNEL PROTEIN 60E"/>
    <property type="match status" value="1"/>
</dbReference>
<evidence type="ECO:0000259" key="7">
    <source>
        <dbReference type="Pfam" id="PF00520"/>
    </source>
</evidence>
<feature type="transmembrane region" description="Helical" evidence="6">
    <location>
        <begin position="156"/>
        <end position="178"/>
    </location>
</feature>
<evidence type="ECO:0000256" key="5">
    <source>
        <dbReference type="SAM" id="MobiDB-lite"/>
    </source>
</evidence>
<feature type="transmembrane region" description="Helical" evidence="6">
    <location>
        <begin position="360"/>
        <end position="386"/>
    </location>
</feature>
<keyword evidence="9" id="KW-1185">Reference proteome</keyword>
<name>A0A8J4AYE4_9CHLO</name>
<feature type="region of interest" description="Disordered" evidence="5">
    <location>
        <begin position="1166"/>
        <end position="1187"/>
    </location>
</feature>
<feature type="compositionally biased region" description="Low complexity" evidence="5">
    <location>
        <begin position="1256"/>
        <end position="1266"/>
    </location>
</feature>
<gene>
    <name evidence="8" type="ORF">Vafri_6622</name>
</gene>
<feature type="region of interest" description="Disordered" evidence="5">
    <location>
        <begin position="18"/>
        <end position="43"/>
    </location>
</feature>
<feature type="transmembrane region" description="Helical" evidence="6">
    <location>
        <begin position="84"/>
        <end position="102"/>
    </location>
</feature>
<feature type="region of interest" description="Disordered" evidence="5">
    <location>
        <begin position="1214"/>
        <end position="1291"/>
    </location>
</feature>
<feature type="region of interest" description="Disordered" evidence="5">
    <location>
        <begin position="919"/>
        <end position="949"/>
    </location>
</feature>
<dbReference type="GO" id="GO:0005248">
    <property type="term" value="F:voltage-gated sodium channel activity"/>
    <property type="evidence" value="ECO:0007669"/>
    <property type="project" value="TreeGrafter"/>
</dbReference>
<dbReference type="FunFam" id="1.20.120.350:FF:000095">
    <property type="entry name" value="Voltage-gated Ca2+ channel, alpha subunit"/>
    <property type="match status" value="1"/>
</dbReference>
<feature type="region of interest" description="Disordered" evidence="5">
    <location>
        <begin position="395"/>
        <end position="464"/>
    </location>
</feature>
<feature type="transmembrane region" description="Helical" evidence="6">
    <location>
        <begin position="800"/>
        <end position="820"/>
    </location>
</feature>
<feature type="region of interest" description="Disordered" evidence="5">
    <location>
        <begin position="499"/>
        <end position="527"/>
    </location>
</feature>
<dbReference type="InterPro" id="IPR043203">
    <property type="entry name" value="VGCC_Ca_Na"/>
</dbReference>
<evidence type="ECO:0000256" key="4">
    <source>
        <dbReference type="ARBA" id="ARBA00023136"/>
    </source>
</evidence>
<dbReference type="InterPro" id="IPR005821">
    <property type="entry name" value="Ion_trans_dom"/>
</dbReference>
<dbReference type="GO" id="GO:0001518">
    <property type="term" value="C:voltage-gated sodium channel complex"/>
    <property type="evidence" value="ECO:0007669"/>
    <property type="project" value="TreeGrafter"/>
</dbReference>
<dbReference type="PANTHER" id="PTHR10037">
    <property type="entry name" value="VOLTAGE-GATED CATION CHANNEL CALCIUM AND SODIUM"/>
    <property type="match status" value="1"/>
</dbReference>
<evidence type="ECO:0000256" key="1">
    <source>
        <dbReference type="ARBA" id="ARBA00004141"/>
    </source>
</evidence>
<feature type="compositionally biased region" description="Acidic residues" evidence="5">
    <location>
        <begin position="506"/>
        <end position="522"/>
    </location>
</feature>
<comment type="subcellular location">
    <subcellularLocation>
        <location evidence="1">Membrane</location>
        <topology evidence="1">Multi-pass membrane protein</topology>
    </subcellularLocation>
</comment>
<feature type="transmembrane region" description="Helical" evidence="6">
    <location>
        <begin position="213"/>
        <end position="233"/>
    </location>
</feature>
<dbReference type="Pfam" id="PF00520">
    <property type="entry name" value="Ion_trans"/>
    <property type="match status" value="2"/>
</dbReference>
<feature type="domain" description="Ion transport" evidence="7">
    <location>
        <begin position="83"/>
        <end position="395"/>
    </location>
</feature>
<evidence type="ECO:0000256" key="3">
    <source>
        <dbReference type="ARBA" id="ARBA00022989"/>
    </source>
</evidence>
<reference evidence="8" key="1">
    <citation type="journal article" date="2021" name="Proc. Natl. Acad. Sci. U.S.A.">
        <title>Three genomes in the algal genus Volvox reveal the fate of a haploid sex-determining region after a transition to homothallism.</title>
        <authorList>
            <person name="Yamamoto K."/>
            <person name="Hamaji T."/>
            <person name="Kawai-Toyooka H."/>
            <person name="Matsuzaki R."/>
            <person name="Takahashi F."/>
            <person name="Nishimura Y."/>
            <person name="Kawachi M."/>
            <person name="Noguchi H."/>
            <person name="Minakuchi Y."/>
            <person name="Umen J.G."/>
            <person name="Toyoda A."/>
            <person name="Nozaki H."/>
        </authorList>
    </citation>
    <scope>NUCLEOTIDE SEQUENCE</scope>
    <source>
        <strain evidence="8">NIES-3780</strain>
    </source>
</reference>
<keyword evidence="2 6" id="KW-0812">Transmembrane</keyword>
<dbReference type="EMBL" id="BNCO01000008">
    <property type="protein sequence ID" value="GIL50395.1"/>
    <property type="molecule type" value="Genomic_DNA"/>
</dbReference>
<dbReference type="Gene3D" id="1.10.287.70">
    <property type="match status" value="2"/>
</dbReference>
<dbReference type="FunFam" id="1.20.120.350:FF:000068">
    <property type="entry name" value="Sodium channel protein"/>
    <property type="match status" value="1"/>
</dbReference>
<feature type="compositionally biased region" description="Basic and acidic residues" evidence="5">
    <location>
        <begin position="395"/>
        <end position="408"/>
    </location>
</feature>
<feature type="domain" description="Ion transport" evidence="7">
    <location>
        <begin position="556"/>
        <end position="859"/>
    </location>
</feature>
<evidence type="ECO:0000313" key="9">
    <source>
        <dbReference type="Proteomes" id="UP000747399"/>
    </source>
</evidence>
<feature type="transmembrane region" description="Helical" evidence="6">
    <location>
        <begin position="123"/>
        <end position="144"/>
    </location>
</feature>
<keyword evidence="3 6" id="KW-1133">Transmembrane helix</keyword>
<dbReference type="SUPFAM" id="SSF81324">
    <property type="entry name" value="Voltage-gated potassium channels"/>
    <property type="match status" value="2"/>
</dbReference>
<protein>
    <recommendedName>
        <fullName evidence="7">Ion transport domain-containing protein</fullName>
    </recommendedName>
</protein>
<feature type="transmembrane region" description="Helical" evidence="6">
    <location>
        <begin position="555"/>
        <end position="577"/>
    </location>
</feature>
<proteinExistence type="predicted"/>
<dbReference type="Gene3D" id="1.20.120.350">
    <property type="entry name" value="Voltage-gated potassium channels. Chain C"/>
    <property type="match status" value="2"/>
</dbReference>
<feature type="non-terminal residue" evidence="8">
    <location>
        <position position="1291"/>
    </location>
</feature>
<dbReference type="Proteomes" id="UP000747399">
    <property type="component" value="Unassembled WGS sequence"/>
</dbReference>
<organism evidence="8 9">
    <name type="scientific">Volvox africanus</name>
    <dbReference type="NCBI Taxonomy" id="51714"/>
    <lineage>
        <taxon>Eukaryota</taxon>
        <taxon>Viridiplantae</taxon>
        <taxon>Chlorophyta</taxon>
        <taxon>core chlorophytes</taxon>
        <taxon>Chlorophyceae</taxon>
        <taxon>CS clade</taxon>
        <taxon>Chlamydomonadales</taxon>
        <taxon>Volvocaceae</taxon>
        <taxon>Volvox</taxon>
    </lineage>
</organism>
<dbReference type="InterPro" id="IPR027359">
    <property type="entry name" value="Volt_channel_dom_sf"/>
</dbReference>
<feature type="transmembrane region" description="Helical" evidence="6">
    <location>
        <begin position="832"/>
        <end position="855"/>
    </location>
</feature>
<evidence type="ECO:0000256" key="6">
    <source>
        <dbReference type="SAM" id="Phobius"/>
    </source>
</evidence>
<keyword evidence="4 6" id="KW-0472">Membrane</keyword>
<feature type="transmembrane region" description="Helical" evidence="6">
    <location>
        <begin position="684"/>
        <end position="705"/>
    </location>
</feature>
<sequence>MVHVLEQREVQDVAVAVRSAPSTSSAASEDAKHLPTSDRRHKHKNGENAHLAALALLYPETSLFCIRKHNAVRKFCILVSHSTIFENVILFCILCNCITLGMSSNREGFDHTRVGGTLNKFEYLWVGIFSAEALMKIVSMGFILAPGAYLRDGWNWIDFIVVALGYVDIFSSGNLTAVRTVRVLRPLRAITRVQGMKVLVTTMIESMPMLIDVVLLCAFTFFIWGIVAVQIFAGTLKNRCAEPDFTFAYTIQAAGGGRLLLSNVSYVVSDEQTTDMCSGPLASDTSWYELPGGSVQSNPGPRGSGLVCPAGQYCAAYGNPNYGLTNFDNILWSWLTIFQCITLESWTDVLYLTSDAVSWWVWPLFVALVVFGAFFLVSLALAVIFLQFASENTETHNQERQREQEAAMRRQRRERQREKKRAQQQQRGEQKERLTEKTGKEEEERRKGCGRVRSDSGSGDGESLAVASERGAFFVTSGGGQAMGDVAAGSLGLKGQEFQMQRKEMEEEEQEKEEEEEREEEETRTFRMMSTSLSETEVEDLGALRRVAHRVAVSPYLTGATIALILINTVVMCINWYGMPYKVEQATNYINYALTGYFVVELIIKLVGFGLKRYFHDGMNTFDFLVVAVSLAEMIVDLLPSVEGMGALSVLRLLRLLRVFRLMRIWRELYVILHAILRSVMSTAYLLLLLLLFLFISALMGMQLFGYKFMFCDYVEGARAVCPLGQRVWGDCPNHFYCYLPCSENQNGTWIDAPGSFYNGLAYCDSFCASASAGDAAGGGCEYLAMVGKSQVPRANFDNVLWGMFTVFQLLTGENWNNVMYDSMRTTTAWAALYYIIVILLGTYLVFNLFIAILLDNFTGAFSSDAQKDGDDSYTQQKLEGSLDAATQNEFGGGRAGAAPNPAATWREVQLQLYQQRHMQDLDSSQEGNSNGSDNEKEEEESKASVAAPSVAVVGMRGPRGEPGDGWARGLSVVLRNATAATAPGPGAGDVTSTSVEPLNRFSWFQSLGRRSCGYNSREGSCISRDGRGNNVGGGRGGGGGARSSWNPRSMEVAAAGGDCQGVSSHKPPELNPNLQIALLPPSHLPAPPPPPPMRVLRFGDTDGAYMADGGRITRATINSAPSSPRYSALTQSGFGAGVDNVRNNGGDGGDGGDDGDCYFGDSGDSHHSSVTTTGITDGDQRQSKAAPTSWLVLPSVRVPRSSRFGCLRPLQQHEATAEKGPSTAGDVGAWDGGEVRRHGASGGGTGDGAAGGGLPLPSLGISSPLDLMRELNAGPLDGNKRKRSSDSSSS</sequence>